<feature type="domain" description="2EXR" evidence="1">
    <location>
        <begin position="2"/>
        <end position="83"/>
    </location>
</feature>
<dbReference type="InterPro" id="IPR045518">
    <property type="entry name" value="2EXR"/>
</dbReference>
<dbReference type="PANTHER" id="PTHR35910">
    <property type="entry name" value="2EXR DOMAIN-CONTAINING PROTEIN"/>
    <property type="match status" value="1"/>
</dbReference>
<protein>
    <recommendedName>
        <fullName evidence="1">2EXR domain-containing protein</fullName>
    </recommendedName>
</protein>
<gene>
    <name evidence="2" type="ORF">IFR04_013603</name>
</gene>
<accession>A0A8H7T6C2</accession>
<name>A0A8H7T6C2_9HELO</name>
<evidence type="ECO:0000259" key="1">
    <source>
        <dbReference type="Pfam" id="PF20150"/>
    </source>
</evidence>
<sequence length="266" mass="30431">MFTIFSNLPSELRVKIWQQACSPRTVTLTYTTSTSSFTSTTPPPTLLSVSHEAREEALRIYTLSFGTPSQPPKTYFNPLLDTLYLPRHQEMGYDEILRDFRQLIHDPSNLLTQLRYVAIDHVNVDVKRPWESYNKAVFLRSFKHLDEIALILNADGTGAGDVASLSSSEDLSEAKKHSRGKLIFSELRIDPERLLKIWYYFRQSFMMEERLLEDVCRDLGKEYEAFELPTVRILAKGSEDVGDAGRSTDGVRKGNHMQAALDMMRS</sequence>
<reference evidence="2" key="1">
    <citation type="submission" date="2021-02" db="EMBL/GenBank/DDBJ databases">
        <title>Genome sequence Cadophora malorum strain M34.</title>
        <authorList>
            <person name="Stefanovic E."/>
            <person name="Vu D."/>
            <person name="Scully C."/>
            <person name="Dijksterhuis J."/>
            <person name="Roader J."/>
            <person name="Houbraken J."/>
        </authorList>
    </citation>
    <scope>NUCLEOTIDE SEQUENCE</scope>
    <source>
        <strain evidence="2">M34</strain>
    </source>
</reference>
<dbReference type="OrthoDB" id="3513892at2759"/>
<dbReference type="PANTHER" id="PTHR35910:SF6">
    <property type="entry name" value="2EXR DOMAIN-CONTAINING PROTEIN"/>
    <property type="match status" value="1"/>
</dbReference>
<dbReference type="AlphaFoldDB" id="A0A8H7T6C2"/>
<organism evidence="2 3">
    <name type="scientific">Cadophora malorum</name>
    <dbReference type="NCBI Taxonomy" id="108018"/>
    <lineage>
        <taxon>Eukaryota</taxon>
        <taxon>Fungi</taxon>
        <taxon>Dikarya</taxon>
        <taxon>Ascomycota</taxon>
        <taxon>Pezizomycotina</taxon>
        <taxon>Leotiomycetes</taxon>
        <taxon>Helotiales</taxon>
        <taxon>Ploettnerulaceae</taxon>
        <taxon>Cadophora</taxon>
    </lineage>
</organism>
<evidence type="ECO:0000313" key="2">
    <source>
        <dbReference type="EMBL" id="KAG4413252.1"/>
    </source>
</evidence>
<dbReference type="EMBL" id="JAFJYH010000325">
    <property type="protein sequence ID" value="KAG4413252.1"/>
    <property type="molecule type" value="Genomic_DNA"/>
</dbReference>
<dbReference type="Proteomes" id="UP000664132">
    <property type="component" value="Unassembled WGS sequence"/>
</dbReference>
<dbReference type="Pfam" id="PF20150">
    <property type="entry name" value="2EXR"/>
    <property type="match status" value="1"/>
</dbReference>
<keyword evidence="3" id="KW-1185">Reference proteome</keyword>
<proteinExistence type="predicted"/>
<comment type="caution">
    <text evidence="2">The sequence shown here is derived from an EMBL/GenBank/DDBJ whole genome shotgun (WGS) entry which is preliminary data.</text>
</comment>
<evidence type="ECO:0000313" key="3">
    <source>
        <dbReference type="Proteomes" id="UP000664132"/>
    </source>
</evidence>